<proteinExistence type="predicted"/>
<feature type="chain" id="PRO_5032657901" description="Lipoprotein" evidence="1">
    <location>
        <begin position="19"/>
        <end position="128"/>
    </location>
</feature>
<comment type="caution">
    <text evidence="2">The sequence shown here is derived from an EMBL/GenBank/DDBJ whole genome shotgun (WGS) entry which is preliminary data.</text>
</comment>
<feature type="signal peptide" evidence="1">
    <location>
        <begin position="1"/>
        <end position="18"/>
    </location>
</feature>
<reference evidence="2 3" key="1">
    <citation type="submission" date="2020-08" db="EMBL/GenBank/DDBJ databases">
        <title>Genomic Encyclopedia of Type Strains, Phase IV (KMG-IV): sequencing the most valuable type-strain genomes for metagenomic binning, comparative biology and taxonomic classification.</title>
        <authorList>
            <person name="Goeker M."/>
        </authorList>
    </citation>
    <scope>NUCLEOTIDE SEQUENCE [LARGE SCALE GENOMIC DNA]</scope>
    <source>
        <strain evidence="2 3">DSM 21458</strain>
    </source>
</reference>
<keyword evidence="1" id="KW-0732">Signal</keyword>
<dbReference type="EMBL" id="JACHHG010000004">
    <property type="protein sequence ID" value="MBB6097914.1"/>
    <property type="molecule type" value="Genomic_DNA"/>
</dbReference>
<organism evidence="2 3">
    <name type="scientific">Deinobacterium chartae</name>
    <dbReference type="NCBI Taxonomy" id="521158"/>
    <lineage>
        <taxon>Bacteria</taxon>
        <taxon>Thermotogati</taxon>
        <taxon>Deinococcota</taxon>
        <taxon>Deinococci</taxon>
        <taxon>Deinococcales</taxon>
        <taxon>Deinococcaceae</taxon>
        <taxon>Deinobacterium</taxon>
    </lineage>
</organism>
<dbReference type="Proteomes" id="UP000569951">
    <property type="component" value="Unassembled WGS sequence"/>
</dbReference>
<name>A0A841HZ14_9DEIO</name>
<evidence type="ECO:0000313" key="2">
    <source>
        <dbReference type="EMBL" id="MBB6097914.1"/>
    </source>
</evidence>
<sequence>MRKFSLLLGLSLVLAACAPTQRVVGNITANPEATLTRTAEGLTLENRAASVLEEPILYLRGAGLKVAGLPCQPIRLGQWCRLPDLAARARLEVRIKGQVQVGYVTSTWGLTLGHVFTLYTTMSRSVLA</sequence>
<protein>
    <recommendedName>
        <fullName evidence="4">Lipoprotein</fullName>
    </recommendedName>
</protein>
<accession>A0A841HZ14</accession>
<keyword evidence="3" id="KW-1185">Reference proteome</keyword>
<dbReference type="PROSITE" id="PS51257">
    <property type="entry name" value="PROKAR_LIPOPROTEIN"/>
    <property type="match status" value="1"/>
</dbReference>
<gene>
    <name evidence="2" type="ORF">HNR42_001337</name>
</gene>
<evidence type="ECO:0008006" key="4">
    <source>
        <dbReference type="Google" id="ProtNLM"/>
    </source>
</evidence>
<evidence type="ECO:0000256" key="1">
    <source>
        <dbReference type="SAM" id="SignalP"/>
    </source>
</evidence>
<dbReference type="RefSeq" id="WP_183985818.1">
    <property type="nucleotide sequence ID" value="NZ_JACHHG010000004.1"/>
</dbReference>
<evidence type="ECO:0000313" key="3">
    <source>
        <dbReference type="Proteomes" id="UP000569951"/>
    </source>
</evidence>
<dbReference type="AlphaFoldDB" id="A0A841HZ14"/>